<keyword evidence="6" id="KW-1185">Reference proteome</keyword>
<evidence type="ECO:0000259" key="4">
    <source>
        <dbReference type="Pfam" id="PF01073"/>
    </source>
</evidence>
<sequence>MGGSKNKIFVTALVLGGCGYLGRHIVEAVHRDGAFASIVAASRNPSRWHIPGVTYKICDITDCTQVLELLDEVQPNVIFHTVAPHPNANYQVQYSINYLSTKQLLELARDHNAVRAFICTESAKSIASESHTRTTPLTEDIAVLHSLSSKTAPYDRTKGAADVLVREMNTPAALGHNSERFEEVLLTAVIRCLAMYGRRDSRISAPILQVSNTAATRVQLGNNTAKHEWLYFESAAHAHILAAKALLDDRPRPPNLRVDGEAFFVTDGESVKFWDFSRKLWDEAGDQSCHDMSKVTVVPMGLVVAIATVVEWVLWIFTLGRINPRLSAGELRYINHGIWWSIEKARERLGYEPICGTDEGVRRTVEWYKKNKNKRCAILLPKNCIEVYASPWIHYQ</sequence>
<dbReference type="SUPFAM" id="SSF51735">
    <property type="entry name" value="NAD(P)-binding Rossmann-fold domains"/>
    <property type="match status" value="1"/>
</dbReference>
<dbReference type="EMBL" id="KZ678153">
    <property type="protein sequence ID" value="PSN59765.1"/>
    <property type="molecule type" value="Genomic_DNA"/>
</dbReference>
<dbReference type="PANTHER" id="PTHR43245:SF51">
    <property type="entry name" value="SHORT CHAIN DEHYDROGENASE_REDUCTASE FAMILY 42E, MEMBER 2"/>
    <property type="match status" value="1"/>
</dbReference>
<proteinExistence type="inferred from homology"/>
<evidence type="ECO:0000256" key="1">
    <source>
        <dbReference type="ARBA" id="ARBA00009219"/>
    </source>
</evidence>
<keyword evidence="3" id="KW-0472">Membrane</keyword>
<dbReference type="PANTHER" id="PTHR43245">
    <property type="entry name" value="BIFUNCTIONAL POLYMYXIN RESISTANCE PROTEIN ARNA"/>
    <property type="match status" value="1"/>
</dbReference>
<dbReference type="OrthoDB" id="10058185at2759"/>
<feature type="domain" description="3-beta hydroxysteroid dehydrogenase/isomerase" evidence="4">
    <location>
        <begin position="13"/>
        <end position="287"/>
    </location>
</feature>
<dbReference type="InterPro" id="IPR036291">
    <property type="entry name" value="NAD(P)-bd_dom_sf"/>
</dbReference>
<feature type="transmembrane region" description="Helical" evidence="3">
    <location>
        <begin position="297"/>
        <end position="317"/>
    </location>
</feature>
<evidence type="ECO:0000256" key="3">
    <source>
        <dbReference type="SAM" id="Phobius"/>
    </source>
</evidence>
<protein>
    <submittedName>
        <fullName evidence="5">C-3 sterol dehydrogenase/C-4 decarboxylase-like protein</fullName>
    </submittedName>
</protein>
<dbReference type="PROSITE" id="PS51257">
    <property type="entry name" value="PROKAR_LIPOPROTEIN"/>
    <property type="match status" value="1"/>
</dbReference>
<gene>
    <name evidence="5" type="ORF">BS50DRAFT_224021</name>
</gene>
<dbReference type="STRING" id="1448308.A0A2T2N2T4"/>
<organism evidence="5 6">
    <name type="scientific">Corynespora cassiicola Philippines</name>
    <dbReference type="NCBI Taxonomy" id="1448308"/>
    <lineage>
        <taxon>Eukaryota</taxon>
        <taxon>Fungi</taxon>
        <taxon>Dikarya</taxon>
        <taxon>Ascomycota</taxon>
        <taxon>Pezizomycotina</taxon>
        <taxon>Dothideomycetes</taxon>
        <taxon>Pleosporomycetidae</taxon>
        <taxon>Pleosporales</taxon>
        <taxon>Corynesporascaceae</taxon>
        <taxon>Corynespora</taxon>
    </lineage>
</organism>
<keyword evidence="3" id="KW-1133">Transmembrane helix</keyword>
<dbReference type="Gene3D" id="3.40.50.720">
    <property type="entry name" value="NAD(P)-binding Rossmann-like Domain"/>
    <property type="match status" value="1"/>
</dbReference>
<dbReference type="AlphaFoldDB" id="A0A2T2N2T4"/>
<keyword evidence="3" id="KW-0812">Transmembrane</keyword>
<comment type="similarity">
    <text evidence="1">Belongs to the 3-beta-HSD family.</text>
</comment>
<keyword evidence="2" id="KW-0560">Oxidoreductase</keyword>
<name>A0A2T2N2T4_CORCC</name>
<evidence type="ECO:0000313" key="5">
    <source>
        <dbReference type="EMBL" id="PSN59765.1"/>
    </source>
</evidence>
<dbReference type="Proteomes" id="UP000240883">
    <property type="component" value="Unassembled WGS sequence"/>
</dbReference>
<dbReference type="GO" id="GO:0006694">
    <property type="term" value="P:steroid biosynthetic process"/>
    <property type="evidence" value="ECO:0007669"/>
    <property type="project" value="InterPro"/>
</dbReference>
<reference evidence="5 6" key="1">
    <citation type="journal article" date="2018" name="Front. Microbiol.">
        <title>Genome-Wide Analysis of Corynespora cassiicola Leaf Fall Disease Putative Effectors.</title>
        <authorList>
            <person name="Lopez D."/>
            <person name="Ribeiro S."/>
            <person name="Label P."/>
            <person name="Fumanal B."/>
            <person name="Venisse J.S."/>
            <person name="Kohler A."/>
            <person name="de Oliveira R.R."/>
            <person name="Labutti K."/>
            <person name="Lipzen A."/>
            <person name="Lail K."/>
            <person name="Bauer D."/>
            <person name="Ohm R.A."/>
            <person name="Barry K.W."/>
            <person name="Spatafora J."/>
            <person name="Grigoriev I.V."/>
            <person name="Martin F.M."/>
            <person name="Pujade-Renaud V."/>
        </authorList>
    </citation>
    <scope>NUCLEOTIDE SEQUENCE [LARGE SCALE GENOMIC DNA]</scope>
    <source>
        <strain evidence="5 6">Philippines</strain>
    </source>
</reference>
<accession>A0A2T2N2T4</accession>
<dbReference type="InterPro" id="IPR002225">
    <property type="entry name" value="3Beta_OHSteriod_DH/Estase"/>
</dbReference>
<evidence type="ECO:0000313" key="6">
    <source>
        <dbReference type="Proteomes" id="UP000240883"/>
    </source>
</evidence>
<dbReference type="Pfam" id="PF01073">
    <property type="entry name" value="3Beta_HSD"/>
    <property type="match status" value="1"/>
</dbReference>
<dbReference type="InterPro" id="IPR050177">
    <property type="entry name" value="Lipid_A_modif_metabolic_enz"/>
</dbReference>
<evidence type="ECO:0000256" key="2">
    <source>
        <dbReference type="ARBA" id="ARBA00023002"/>
    </source>
</evidence>
<dbReference type="GO" id="GO:0016616">
    <property type="term" value="F:oxidoreductase activity, acting on the CH-OH group of donors, NAD or NADP as acceptor"/>
    <property type="evidence" value="ECO:0007669"/>
    <property type="project" value="InterPro"/>
</dbReference>